<evidence type="ECO:0000256" key="1">
    <source>
        <dbReference type="SAM" id="MobiDB-lite"/>
    </source>
</evidence>
<name>A0ABQ0MKD0_9BACT</name>
<reference evidence="3" key="2">
    <citation type="submission" date="2017-05" db="EMBL/GenBank/DDBJ databases">
        <title>Draft genome sequence of Geobacter pelophilus, a iron(III)-reducing bacteria.</title>
        <authorList>
            <person name="Aoyagi T."/>
            <person name="Koike H."/>
            <person name="Morita T."/>
            <person name="Sato Y."/>
            <person name="Habe H."/>
            <person name="Hori T."/>
        </authorList>
    </citation>
    <scope>NUCLEOTIDE SEQUENCE [LARGE SCALE GENOMIC DNA]</scope>
    <source>
        <strain evidence="3">Drf2</strain>
    </source>
</reference>
<organism evidence="2 3">
    <name type="scientific">Geoanaerobacter pelophilus</name>
    <dbReference type="NCBI Taxonomy" id="60036"/>
    <lineage>
        <taxon>Bacteria</taxon>
        <taxon>Pseudomonadati</taxon>
        <taxon>Thermodesulfobacteriota</taxon>
        <taxon>Desulfuromonadia</taxon>
        <taxon>Geobacterales</taxon>
        <taxon>Geobacteraceae</taxon>
        <taxon>Geoanaerobacter</taxon>
    </lineage>
</organism>
<comment type="caution">
    <text evidence="2">The sequence shown here is derived from an EMBL/GenBank/DDBJ whole genome shotgun (WGS) entry which is preliminary data.</text>
</comment>
<evidence type="ECO:0000313" key="3">
    <source>
        <dbReference type="Proteomes" id="UP000194153"/>
    </source>
</evidence>
<sequence length="394" mass="43606">MRWLATVAGKIAGKLGELQAPEDRGSPEFKKRQAIREYNALLDRTDPTEPAGNPCMECLSSQKGKRRNERHDLIRKVQNNAAAEPNHVVQMRMLETADRLSKDMDRVEDARLSLHTYTANEDGPQEEFLKPLRDQAPPGFKIASLDKVAEDLGVNEKELKTLLANKDCPTQKIMIYERDTELSGPGPKYTVAFRGSTKDIRDWNNNGRNEAGFEAPHQKKAAQIGKFLKKALDKKGVPIDEIISATGHSKGGSEAQAFAAASGCSARVFNPAGFDPKQYAETNGVAAEKMRVDRTTVIARGADGEILSSSEKEVRTDPLYYAQHQGVTQLVMTKPVTTGPPRELAPIDPDLSVPCKEQSDTEAHSMLQVIEAMERDKRSDQETLNKYTEKVTTC</sequence>
<reference evidence="2 3" key="1">
    <citation type="submission" date="2017-04" db="EMBL/GenBank/DDBJ databases">
        <authorList>
            <consortium name="Geobacter pelophilus Genome Sequencing"/>
            <person name="Aoyagi T."/>
            <person name="Koike H."/>
            <person name="Hori T."/>
        </authorList>
    </citation>
    <scope>NUCLEOTIDE SEQUENCE [LARGE SCALE GENOMIC DNA]</scope>
    <source>
        <strain evidence="2 3">Drf2</strain>
    </source>
</reference>
<accession>A0ABQ0MKD0</accession>
<dbReference type="RefSeq" id="WP_085813765.1">
    <property type="nucleotide sequence ID" value="NZ_BDQG01000001.1"/>
</dbReference>
<feature type="region of interest" description="Disordered" evidence="1">
    <location>
        <begin position="375"/>
        <end position="394"/>
    </location>
</feature>
<dbReference type="SUPFAM" id="SSF53474">
    <property type="entry name" value="alpha/beta-Hydrolases"/>
    <property type="match status" value="1"/>
</dbReference>
<dbReference type="Pfam" id="PF26363">
    <property type="entry name" value="Phospholipase-like"/>
    <property type="match status" value="1"/>
</dbReference>
<keyword evidence="3" id="KW-1185">Reference proteome</keyword>
<evidence type="ECO:0008006" key="4">
    <source>
        <dbReference type="Google" id="ProtNLM"/>
    </source>
</evidence>
<dbReference type="InterPro" id="IPR029058">
    <property type="entry name" value="AB_hydrolase_fold"/>
</dbReference>
<dbReference type="Proteomes" id="UP000194153">
    <property type="component" value="Unassembled WGS sequence"/>
</dbReference>
<evidence type="ECO:0000313" key="2">
    <source>
        <dbReference type="EMBL" id="GAW67523.1"/>
    </source>
</evidence>
<gene>
    <name evidence="2" type="ORF">GPEL0_01r3389</name>
</gene>
<dbReference type="EMBL" id="BDQG01000001">
    <property type="protein sequence ID" value="GAW67523.1"/>
    <property type="molecule type" value="Genomic_DNA"/>
</dbReference>
<protein>
    <recommendedName>
        <fullName evidence="4">Lipase (Class 3)</fullName>
    </recommendedName>
</protein>
<proteinExistence type="predicted"/>